<feature type="non-terminal residue" evidence="4">
    <location>
        <position position="1"/>
    </location>
</feature>
<dbReference type="Proteomes" id="UP000237246">
    <property type="component" value="Unassembled WGS sequence"/>
</dbReference>
<dbReference type="EMBL" id="PPHD01007244">
    <property type="protein sequence ID" value="POI31909.1"/>
    <property type="molecule type" value="Genomic_DNA"/>
</dbReference>
<dbReference type="Gene3D" id="2.60.60.20">
    <property type="entry name" value="PLAT/LH2 domain"/>
    <property type="match status" value="2"/>
</dbReference>
<name>A0A2P4T6B8_BAMTH</name>
<dbReference type="SUPFAM" id="SSF50353">
    <property type="entry name" value="Cytokine"/>
    <property type="match status" value="1"/>
</dbReference>
<sequence length="521" mass="58611">SKDKSCCELCVHLQPNSCAILESARNPGHTVMFNLQGKVADEETGYAGISKEFVVHVKVRFGLTWRKATIDKGLIIVHLKGMFHHGAIILLNTNHCQALTLRSDGGCSGAGQQQQESYWRVHKIGSGVCMFESVRNPGMYLKIKDGQCNATGTGDEYCHFKIEKNWEAGSVSLESVRSKGMYVGFLPDGQTKPVINIGESNIFFYPQVIKFGWEKPMGTPAETNQEKKDFRKSEHPPAKAQRQTSQRPLVFPPSEEMRNPQGGECPLPSSDEWKVSVLTGSAGAQTNVTLWIYGDGGAAGPITLGKENRKQLFLPRQEDEFQVKLKSIGNIYKIRIELGELLNKQSQWNLQRVTLQHLMSKKTLNFPANTWLSKSDDDRDFVCEIPLVEAGKPIYPIIVYHVYVYTGDLEQADTHSAVYLCIYGKRGDSGLRLLRKSGIPVKFLKGKVNAFEVKAVSLGKLQKVLLRCEANSKSQYWYCDKVIVREDENNSEYVFNCERWLPFMSKGVIHSEIELYPQGKF</sequence>
<keyword evidence="5" id="KW-1185">Reference proteome</keyword>
<dbReference type="InterPro" id="IPR001024">
    <property type="entry name" value="PLAT/LH2_dom"/>
</dbReference>
<dbReference type="AlphaFoldDB" id="A0A2P4T6B8"/>
<dbReference type="Gene3D" id="2.80.10.50">
    <property type="match status" value="1"/>
</dbReference>
<dbReference type="PANTHER" id="PTHR45901:SF7">
    <property type="entry name" value="OXYGEN-REGULATED PROTEIN 1"/>
    <property type="match status" value="1"/>
</dbReference>
<reference evidence="4 5" key="1">
    <citation type="submission" date="2018-01" db="EMBL/GenBank/DDBJ databases">
        <title>Comparison of the Chinese Bamboo Partridge and Red Junglefowl genome sequences highlights the importance of demography in genome evolution.</title>
        <authorList>
            <person name="Tiley G.P."/>
            <person name="Kimball R.T."/>
            <person name="Braun E.L."/>
            <person name="Burleigh J.G."/>
        </authorList>
    </citation>
    <scope>NUCLEOTIDE SEQUENCE [LARGE SCALE GENOMIC DNA]</scope>
    <source>
        <strain evidence="4">RTK389</strain>
        <tissue evidence="4">Blood</tissue>
    </source>
</reference>
<evidence type="ECO:0000256" key="2">
    <source>
        <dbReference type="SAM" id="MobiDB-lite"/>
    </source>
</evidence>
<proteinExistence type="predicted"/>
<dbReference type="PROSITE" id="PS50095">
    <property type="entry name" value="PLAT"/>
    <property type="match status" value="2"/>
</dbReference>
<organism evidence="4 5">
    <name type="scientific">Bambusicola thoracicus</name>
    <name type="common">Chinese bamboo-partridge</name>
    <name type="synonym">Perdix thoracica</name>
    <dbReference type="NCBI Taxonomy" id="9083"/>
    <lineage>
        <taxon>Eukaryota</taxon>
        <taxon>Metazoa</taxon>
        <taxon>Chordata</taxon>
        <taxon>Craniata</taxon>
        <taxon>Vertebrata</taxon>
        <taxon>Euteleostomi</taxon>
        <taxon>Archelosauria</taxon>
        <taxon>Archosauria</taxon>
        <taxon>Dinosauria</taxon>
        <taxon>Saurischia</taxon>
        <taxon>Theropoda</taxon>
        <taxon>Coelurosauria</taxon>
        <taxon>Aves</taxon>
        <taxon>Neognathae</taxon>
        <taxon>Galloanserae</taxon>
        <taxon>Galliformes</taxon>
        <taxon>Phasianidae</taxon>
        <taxon>Perdicinae</taxon>
        <taxon>Bambusicola</taxon>
    </lineage>
</organism>
<evidence type="ECO:0000256" key="1">
    <source>
        <dbReference type="PROSITE-ProRule" id="PRU00152"/>
    </source>
</evidence>
<evidence type="ECO:0000313" key="4">
    <source>
        <dbReference type="EMBL" id="POI31909.1"/>
    </source>
</evidence>
<dbReference type="OrthoDB" id="5322100at2759"/>
<protein>
    <recommendedName>
        <fullName evidence="3">PLAT domain-containing protein</fullName>
    </recommendedName>
</protein>
<dbReference type="CDD" id="cd01756">
    <property type="entry name" value="PLAT_repeat"/>
    <property type="match status" value="1"/>
</dbReference>
<evidence type="ECO:0000259" key="3">
    <source>
        <dbReference type="PROSITE" id="PS50095"/>
    </source>
</evidence>
<dbReference type="InterPro" id="IPR008996">
    <property type="entry name" value="IL1/FGF"/>
</dbReference>
<feature type="domain" description="PLAT" evidence="3">
    <location>
        <begin position="398"/>
        <end position="515"/>
    </location>
</feature>
<evidence type="ECO:0000313" key="5">
    <source>
        <dbReference type="Proteomes" id="UP000237246"/>
    </source>
</evidence>
<dbReference type="InterPro" id="IPR052970">
    <property type="entry name" value="Inner_ear_hair_cell_LOXHD"/>
</dbReference>
<dbReference type="SUPFAM" id="SSF49723">
    <property type="entry name" value="Lipase/lipooxygenase domain (PLAT/LH2 domain)"/>
    <property type="match status" value="2"/>
</dbReference>
<comment type="caution">
    <text evidence="1">Lacks conserved residue(s) required for the propagation of feature annotation.</text>
</comment>
<dbReference type="CDD" id="cd23312">
    <property type="entry name" value="beta-trefoil_FGF_RP1"/>
    <property type="match status" value="1"/>
</dbReference>
<feature type="domain" description="PLAT" evidence="3">
    <location>
        <begin position="271"/>
        <end position="386"/>
    </location>
</feature>
<comment type="caution">
    <text evidence="4">The sequence shown here is derived from an EMBL/GenBank/DDBJ whole genome shotgun (WGS) entry which is preliminary data.</text>
</comment>
<dbReference type="PANTHER" id="PTHR45901">
    <property type="entry name" value="PROTEIN CBG12474"/>
    <property type="match status" value="1"/>
</dbReference>
<feature type="region of interest" description="Disordered" evidence="2">
    <location>
        <begin position="216"/>
        <end position="264"/>
    </location>
</feature>
<dbReference type="SMART" id="SM00308">
    <property type="entry name" value="LH2"/>
    <property type="match status" value="2"/>
</dbReference>
<gene>
    <name evidence="4" type="ORF">CIB84_004340</name>
</gene>
<accession>A0A2P4T6B8</accession>
<dbReference type="Pfam" id="PF01477">
    <property type="entry name" value="PLAT"/>
    <property type="match status" value="2"/>
</dbReference>
<dbReference type="InterPro" id="IPR036392">
    <property type="entry name" value="PLAT/LH2_dom_sf"/>
</dbReference>
<feature type="compositionally biased region" description="Basic and acidic residues" evidence="2">
    <location>
        <begin position="224"/>
        <end position="237"/>
    </location>
</feature>